<dbReference type="Proteomes" id="UP001493153">
    <property type="component" value="Plasmid megaplasmid"/>
</dbReference>
<evidence type="ECO:0000313" key="3">
    <source>
        <dbReference type="EMBL" id="WXK40721.1"/>
    </source>
</evidence>
<accession>A0ABZ2Q018</accession>
<geneLocation type="plasmid" evidence="2 4">
    <name>megaplasmid</name>
</geneLocation>
<evidence type="ECO:0000313" key="2">
    <source>
        <dbReference type="EMBL" id="WXK38171.1"/>
    </source>
</evidence>
<dbReference type="RefSeq" id="WP_338861304.1">
    <property type="nucleotide sequence ID" value="NZ_CP062172.1"/>
</dbReference>
<keyword evidence="1" id="KW-1277">Toxin-antitoxin system</keyword>
<reference evidence="3 4" key="1">
    <citation type="submission" date="2020-09" db="EMBL/GenBank/DDBJ databases">
        <title>Genome sequences of Mycetohabitans spp.</title>
        <authorList>
            <person name="Carter M.E."/>
            <person name="Carpenter S.C.D."/>
            <person name="Bogdanove A.J."/>
        </authorList>
    </citation>
    <scope>NUCLEOTIDE SEQUENCE [LARGE SCALE GENOMIC DNA]</scope>
    <source>
        <strain evidence="3 4">B12</strain>
        <plasmid evidence="2 4">megaplasmid</plasmid>
        <plasmid evidence="3 4">unnamed</plasmid>
    </source>
</reference>
<dbReference type="Proteomes" id="UP001493153">
    <property type="component" value="Plasmid unnamed"/>
</dbReference>
<dbReference type="EMBL" id="CP062175">
    <property type="protein sequence ID" value="WXK38171.1"/>
    <property type="molecule type" value="Genomic_DNA"/>
</dbReference>
<proteinExistence type="predicted"/>
<dbReference type="Gene3D" id="3.30.2310.20">
    <property type="entry name" value="RelE-like"/>
    <property type="match status" value="1"/>
</dbReference>
<dbReference type="InterPro" id="IPR007712">
    <property type="entry name" value="RelE/ParE_toxin"/>
</dbReference>
<dbReference type="InterPro" id="IPR035093">
    <property type="entry name" value="RelE/ParE_toxin_dom_sf"/>
</dbReference>
<dbReference type="Pfam" id="PF05016">
    <property type="entry name" value="ParE_toxin"/>
    <property type="match status" value="1"/>
</dbReference>
<organism evidence="3 4">
    <name type="scientific">Mycetohabitans rhizoxinica</name>
    <dbReference type="NCBI Taxonomy" id="412963"/>
    <lineage>
        <taxon>Bacteria</taxon>
        <taxon>Pseudomonadati</taxon>
        <taxon>Pseudomonadota</taxon>
        <taxon>Betaproteobacteria</taxon>
        <taxon>Burkholderiales</taxon>
        <taxon>Burkholderiaceae</taxon>
        <taxon>Mycetohabitans</taxon>
    </lineage>
</organism>
<gene>
    <name evidence="2" type="ORF">IHE29_02335</name>
    <name evidence="3" type="ORF">IHE29_16270</name>
</gene>
<keyword evidence="4" id="KW-1185">Reference proteome</keyword>
<sequence length="100" mass="11712">MTYRVRYTRAARADLVRLYRFLLEQDLDAAARALDAIHRGVDVLRTFPFTCRKAEGENPFLRELIVSFGSSGYVMLFEIEEGRTVTILAVRSQREEDYYR</sequence>
<evidence type="ECO:0000313" key="4">
    <source>
        <dbReference type="Proteomes" id="UP001493153"/>
    </source>
</evidence>
<dbReference type="EMBL" id="CP062177">
    <property type="protein sequence ID" value="WXK40721.1"/>
    <property type="molecule type" value="Genomic_DNA"/>
</dbReference>
<keyword evidence="3" id="KW-0614">Plasmid</keyword>
<geneLocation type="plasmid" evidence="3 4">
    <name>unnamed</name>
</geneLocation>
<evidence type="ECO:0000256" key="1">
    <source>
        <dbReference type="ARBA" id="ARBA00022649"/>
    </source>
</evidence>
<name>A0ABZ2Q018_9BURK</name>
<protein>
    <submittedName>
        <fullName evidence="3">Type II toxin-antitoxin system RelE/ParE family toxin</fullName>
    </submittedName>
</protein>